<gene>
    <name evidence="3" type="ORF">F0185_19775</name>
</gene>
<evidence type="ECO:0000256" key="1">
    <source>
        <dbReference type="ARBA" id="ARBA00007169"/>
    </source>
</evidence>
<dbReference type="EMBL" id="VUYU01000013">
    <property type="protein sequence ID" value="NHZ35808.1"/>
    <property type="molecule type" value="Genomic_DNA"/>
</dbReference>
<name>A0ABX0LSU1_9BURK</name>
<reference evidence="3 4" key="1">
    <citation type="submission" date="2019-09" db="EMBL/GenBank/DDBJ databases">
        <title>Taxonomy of Antarctic Massilia spp.: description of Massilia rubra sp. nov., Massilia aquatica sp. nov., Massilia mucilaginosa sp. nov., Massilia frigida sp. nov. isolated from streams, lakes and regoliths.</title>
        <authorList>
            <person name="Holochova P."/>
            <person name="Sedlacek I."/>
            <person name="Kralova S."/>
            <person name="Maslanova I."/>
            <person name="Busse H.-J."/>
            <person name="Stankova E."/>
            <person name="Vrbovska V."/>
            <person name="Kovarovic V."/>
            <person name="Bartak M."/>
            <person name="Svec P."/>
            <person name="Pantucek R."/>
        </authorList>
    </citation>
    <scope>NUCLEOTIDE SEQUENCE [LARGE SCALE GENOMIC DNA]</scope>
    <source>
        <strain evidence="3 4">CCM 8692</strain>
    </source>
</reference>
<evidence type="ECO:0000259" key="2">
    <source>
        <dbReference type="Pfam" id="PF00975"/>
    </source>
</evidence>
<keyword evidence="4" id="KW-1185">Reference proteome</keyword>
<proteinExistence type="inferred from homology"/>
<comment type="caution">
    <text evidence="3">The sequence shown here is derived from an EMBL/GenBank/DDBJ whole genome shotgun (WGS) entry which is preliminary data.</text>
</comment>
<dbReference type="InterPro" id="IPR001031">
    <property type="entry name" value="Thioesterase"/>
</dbReference>
<organism evidence="3 4">
    <name type="scientific">Massilia rubra</name>
    <dbReference type="NCBI Taxonomy" id="2607910"/>
    <lineage>
        <taxon>Bacteria</taxon>
        <taxon>Pseudomonadati</taxon>
        <taxon>Pseudomonadota</taxon>
        <taxon>Betaproteobacteria</taxon>
        <taxon>Burkholderiales</taxon>
        <taxon>Oxalobacteraceae</taxon>
        <taxon>Telluria group</taxon>
        <taxon>Massilia</taxon>
    </lineage>
</organism>
<dbReference type="Gene3D" id="3.40.50.1820">
    <property type="entry name" value="alpha/beta hydrolase"/>
    <property type="match status" value="1"/>
</dbReference>
<evidence type="ECO:0000313" key="3">
    <source>
        <dbReference type="EMBL" id="NHZ35808.1"/>
    </source>
</evidence>
<evidence type="ECO:0000313" key="4">
    <source>
        <dbReference type="Proteomes" id="UP000785613"/>
    </source>
</evidence>
<dbReference type="Proteomes" id="UP000785613">
    <property type="component" value="Unassembled WGS sequence"/>
</dbReference>
<accession>A0ABX0LSU1</accession>
<dbReference type="InterPro" id="IPR029058">
    <property type="entry name" value="AB_hydrolase_fold"/>
</dbReference>
<dbReference type="InterPro" id="IPR012223">
    <property type="entry name" value="TEII"/>
</dbReference>
<dbReference type="Pfam" id="PF00975">
    <property type="entry name" value="Thioesterase"/>
    <property type="match status" value="1"/>
</dbReference>
<comment type="similarity">
    <text evidence="1">Belongs to the thioesterase family.</text>
</comment>
<dbReference type="SUPFAM" id="SSF53474">
    <property type="entry name" value="alpha/beta-Hydrolases"/>
    <property type="match status" value="1"/>
</dbReference>
<dbReference type="PANTHER" id="PTHR11487">
    <property type="entry name" value="THIOESTERASE"/>
    <property type="match status" value="1"/>
</dbReference>
<protein>
    <submittedName>
        <fullName evidence="3">Thioesterase</fullName>
    </submittedName>
</protein>
<dbReference type="PANTHER" id="PTHR11487:SF0">
    <property type="entry name" value="S-ACYL FATTY ACID SYNTHASE THIOESTERASE, MEDIUM CHAIN"/>
    <property type="match status" value="1"/>
</dbReference>
<sequence>MARATPVSPGISYTIANLSTKSRMDGLTIAPRFSTTMRELFMPMLDPSLIVRRSANARIRLFCIPFAGGSAAAFAPWQAKMGQEIEVCSFQLPGRGGRIAEPAVSSLPRLVADLARVIAQQSDLPFAIFGHSMGALLAFELTRYLVSHKMALPEHLFLSGCAAPGHRTPGRNVSRLADEELIATLASYNGTPPELLANRELMELVLPTIRADFALVEGYLYVPGPILSTPVSVFGGMRDEHVNAVKAQAWHEHTSGKFELTWFPGDHFFIQQDSTAVIEKTSASLRRIVELRDRALVAT</sequence>
<feature type="domain" description="Thioesterase" evidence="2">
    <location>
        <begin position="60"/>
        <end position="284"/>
    </location>
</feature>